<evidence type="ECO:0000313" key="16">
    <source>
        <dbReference type="EnsemblMetazoa" id="XP_783130"/>
    </source>
</evidence>
<dbReference type="GO" id="GO:0016020">
    <property type="term" value="C:membrane"/>
    <property type="evidence" value="ECO:0007669"/>
    <property type="project" value="UniProtKB-SubCell"/>
</dbReference>
<evidence type="ECO:0000259" key="14">
    <source>
        <dbReference type="Pfam" id="PF23022"/>
    </source>
</evidence>
<reference evidence="17" key="1">
    <citation type="submission" date="2015-02" db="EMBL/GenBank/DDBJ databases">
        <title>Genome sequencing for Strongylocentrotus purpuratus.</title>
        <authorList>
            <person name="Murali S."/>
            <person name="Liu Y."/>
            <person name="Vee V."/>
            <person name="English A."/>
            <person name="Wang M."/>
            <person name="Skinner E."/>
            <person name="Han Y."/>
            <person name="Muzny D.M."/>
            <person name="Worley K.C."/>
            <person name="Gibbs R.A."/>
        </authorList>
    </citation>
    <scope>NUCLEOTIDE SEQUENCE</scope>
</reference>
<dbReference type="InterPro" id="IPR036691">
    <property type="entry name" value="Endo/exonu/phosph_ase_sf"/>
</dbReference>
<evidence type="ECO:0000256" key="4">
    <source>
        <dbReference type="ARBA" id="ARBA00023136"/>
    </source>
</evidence>
<evidence type="ECO:0000259" key="15">
    <source>
        <dbReference type="Pfam" id="PF23226"/>
    </source>
</evidence>
<comment type="subcellular location">
    <subcellularLocation>
        <location evidence="1">Membrane</location>
        <topology evidence="1">Multi-pass membrane protein</topology>
    </subcellularLocation>
</comment>
<dbReference type="InParanoid" id="A0A7M7RB18"/>
<dbReference type="CTD" id="80157"/>
<evidence type="ECO:0000256" key="12">
    <source>
        <dbReference type="SAM" id="Phobius"/>
    </source>
</evidence>
<dbReference type="GO" id="GO:0006506">
    <property type="term" value="P:GPI anchor biosynthetic process"/>
    <property type="evidence" value="ECO:0000318"/>
    <property type="project" value="GO_Central"/>
</dbReference>
<dbReference type="GeneID" id="577830"/>
<comment type="function">
    <text evidence="6">Involved in lipid remodeling during GPI-anchor maturation.</text>
</comment>
<evidence type="ECO:0000256" key="1">
    <source>
        <dbReference type="ARBA" id="ARBA00004141"/>
    </source>
</evidence>
<feature type="transmembrane region" description="Helical" evidence="12">
    <location>
        <begin position="201"/>
        <end position="218"/>
    </location>
</feature>
<dbReference type="InterPro" id="IPR057315">
    <property type="entry name" value="Exo_endo_phos_PGAP2IP_C"/>
</dbReference>
<evidence type="ECO:0000256" key="5">
    <source>
        <dbReference type="ARBA" id="ARBA00023180"/>
    </source>
</evidence>
<feature type="transmembrane region" description="Helical" evidence="12">
    <location>
        <begin position="388"/>
        <end position="405"/>
    </location>
</feature>
<organism evidence="16 17">
    <name type="scientific">Strongylocentrotus purpuratus</name>
    <name type="common">Purple sea urchin</name>
    <dbReference type="NCBI Taxonomy" id="7668"/>
    <lineage>
        <taxon>Eukaryota</taxon>
        <taxon>Metazoa</taxon>
        <taxon>Echinodermata</taxon>
        <taxon>Eleutherozoa</taxon>
        <taxon>Echinozoa</taxon>
        <taxon>Echinoidea</taxon>
        <taxon>Euechinoidea</taxon>
        <taxon>Echinacea</taxon>
        <taxon>Camarodonta</taxon>
        <taxon>Echinidea</taxon>
        <taxon>Strongylocentrotidae</taxon>
        <taxon>Strongylocentrotus</taxon>
    </lineage>
</organism>
<proteinExistence type="inferred from homology"/>
<dbReference type="AlphaFoldDB" id="A0A7M7RB18"/>
<evidence type="ECO:0000256" key="11">
    <source>
        <dbReference type="SAM" id="MobiDB-lite"/>
    </source>
</evidence>
<evidence type="ECO:0000256" key="8">
    <source>
        <dbReference type="ARBA" id="ARBA00063490"/>
    </source>
</evidence>
<feature type="transmembrane region" description="Helical" evidence="12">
    <location>
        <begin position="120"/>
        <end position="136"/>
    </location>
</feature>
<evidence type="ECO:0000256" key="10">
    <source>
        <dbReference type="ARBA" id="ARBA00083370"/>
    </source>
</evidence>
<feature type="domain" description="PGAP2IP second transmembrane" evidence="13">
    <location>
        <begin position="235"/>
        <end position="408"/>
    </location>
</feature>
<dbReference type="InterPro" id="IPR051916">
    <property type="entry name" value="GPI-anchor_lipid_remodeler"/>
</dbReference>
<comment type="subunit">
    <text evidence="8">Interacts with PGAP2/FRAG1.</text>
</comment>
<evidence type="ECO:0000256" key="3">
    <source>
        <dbReference type="ARBA" id="ARBA00022989"/>
    </source>
</evidence>
<name>A0A7M7RB18_STRPU</name>
<dbReference type="OMA" id="CVWYFPL"/>
<dbReference type="KEGG" id="spu:577830"/>
<keyword evidence="4 12" id="KW-0472">Membrane</keyword>
<feature type="domain" description="PGAP2IP first transmembrane" evidence="14">
    <location>
        <begin position="65"/>
        <end position="202"/>
    </location>
</feature>
<dbReference type="Proteomes" id="UP000007110">
    <property type="component" value="Unassembled WGS sequence"/>
</dbReference>
<keyword evidence="5" id="KW-0325">Glycoprotein</keyword>
<evidence type="ECO:0000259" key="13">
    <source>
        <dbReference type="Pfam" id="PF23021"/>
    </source>
</evidence>
<dbReference type="Pfam" id="PF23226">
    <property type="entry name" value="Exo_endo_phos_PGAP2IP"/>
    <property type="match status" value="1"/>
</dbReference>
<dbReference type="GO" id="GO:0005783">
    <property type="term" value="C:endoplasmic reticulum"/>
    <property type="evidence" value="ECO:0000318"/>
    <property type="project" value="GO_Central"/>
</dbReference>
<dbReference type="Pfam" id="PF23022">
    <property type="entry name" value="6TM_1st_PGAP2IP"/>
    <property type="match status" value="1"/>
</dbReference>
<reference evidence="16" key="2">
    <citation type="submission" date="2021-01" db="UniProtKB">
        <authorList>
            <consortium name="EnsemblMetazoa"/>
        </authorList>
    </citation>
    <scope>IDENTIFICATION</scope>
</reference>
<comment type="similarity">
    <text evidence="7">Belongs to the PGAP2IP family.</text>
</comment>
<feature type="transmembrane region" description="Helical" evidence="12">
    <location>
        <begin position="239"/>
        <end position="255"/>
    </location>
</feature>
<feature type="transmembrane region" description="Helical" evidence="12">
    <location>
        <begin position="93"/>
        <end position="113"/>
    </location>
</feature>
<feature type="transmembrane region" description="Helical" evidence="12">
    <location>
        <begin position="142"/>
        <end position="162"/>
    </location>
</feature>
<dbReference type="PANTHER" id="PTHR14859:SF1">
    <property type="entry name" value="PGAP2-INTERACTING PROTEIN"/>
    <property type="match status" value="1"/>
</dbReference>
<feature type="domain" description="PGAP2IP C-terminal nuclease-like" evidence="15">
    <location>
        <begin position="471"/>
        <end position="701"/>
    </location>
</feature>
<dbReference type="Gene3D" id="3.60.10.10">
    <property type="entry name" value="Endonuclease/exonuclease/phosphatase"/>
    <property type="match status" value="1"/>
</dbReference>
<keyword evidence="3 12" id="KW-1133">Transmembrane helix</keyword>
<feature type="region of interest" description="Disordered" evidence="11">
    <location>
        <begin position="1"/>
        <end position="38"/>
    </location>
</feature>
<accession>A0A7M7RB18</accession>
<keyword evidence="2 12" id="KW-0812">Transmembrane</keyword>
<dbReference type="FunFam" id="3.60.10.10:FF:000021">
    <property type="entry name" value="PGAP2-interacting protein isoform A"/>
    <property type="match status" value="1"/>
</dbReference>
<protein>
    <recommendedName>
        <fullName evidence="9">PGAP2-interacting protein</fullName>
    </recommendedName>
    <alternativeName>
        <fullName evidence="10">Cell wall biogenesis protein 43 C-terminal homolog</fullName>
    </alternativeName>
</protein>
<sequence>MQRELFKMASNTGDESSKTAEQKVDSTQGNSSGNVQKPSARKPINLAYNGRSFMRDILSESILGFIFWSVLHGFAPMVWFYPLNMLEISGYEALAVVWFSPILCAIPAIYSALQTKTGLFLLRAIMVGSVASFQAPTTLTRLMVLTAGNFALVLLWCATWWHKTSQQRVVSFWGAMIGFIAMLASRIWYVSINPTWSDTTSNTFILTIGAIAVVERYFAAEPKSPEPRPNETVSPYWKTIGIGFGSLLFVTHWIYGEVAVVSRWSVTGNPLPGPHPFPASAAVFLELVTGILLSTKLDLVTNFLWIWFVGGHTALGLYFLSGFFSFAFGLIFSLFIMAAWPEMSDRLISCPPVKTLLVVMATYLFEMLFSVWTVAYNFVPYGYLTREQTAILLVFCVFMLGRALGKGSPRNTDEKECTHIGFSNLDGTGSHQAFADAKIFIILVAIVGIAGFAYRLPAHTSRPALEKENPREFTSLIWTSHFMYDNDGWPSYERAAQMLEDSGADIITLLESDASKPFLGHNDISMWLGERLRMHDDFGPSTKLHTWGNLLLSRHPILKSEHHLLPSPRGELAPAISATLNITGNLVDFVVTHMGNDRDDEDRKLQAHYLANITRRSKNPVVFMGYVTSKPGSRDYKKLTTFGKLKDIDATDIDRFCEYIMYKGLRKLGYARISHGGLSDTEVQMAKFEIPKTRQFEDNDIIITDKNEIDESVRFSDKFGDYKVGHSYPKEHRYHMSTPKYFIRRTKEE</sequence>
<keyword evidence="17" id="KW-1185">Reference proteome</keyword>
<evidence type="ECO:0000256" key="2">
    <source>
        <dbReference type="ARBA" id="ARBA00022692"/>
    </source>
</evidence>
<feature type="compositionally biased region" description="Polar residues" evidence="11">
    <location>
        <begin position="25"/>
        <end position="37"/>
    </location>
</feature>
<feature type="transmembrane region" description="Helical" evidence="12">
    <location>
        <begin position="169"/>
        <end position="189"/>
    </location>
</feature>
<dbReference type="SUPFAM" id="SSF56219">
    <property type="entry name" value="DNase I-like"/>
    <property type="match status" value="1"/>
</dbReference>
<feature type="transmembrane region" description="Helical" evidence="12">
    <location>
        <begin position="355"/>
        <end position="376"/>
    </location>
</feature>
<dbReference type="Pfam" id="PF23021">
    <property type="entry name" value="6TM_2nd_PGAP2IP"/>
    <property type="match status" value="1"/>
</dbReference>
<evidence type="ECO:0000256" key="6">
    <source>
        <dbReference type="ARBA" id="ARBA00058459"/>
    </source>
</evidence>
<evidence type="ECO:0000256" key="9">
    <source>
        <dbReference type="ARBA" id="ARBA00070285"/>
    </source>
</evidence>
<dbReference type="InterPro" id="IPR053911">
    <property type="entry name" value="PGAP2IP_TM_2nd"/>
</dbReference>
<feature type="transmembrane region" description="Helical" evidence="12">
    <location>
        <begin position="61"/>
        <end position="81"/>
    </location>
</feature>
<dbReference type="RefSeq" id="XP_783130.5">
    <property type="nucleotide sequence ID" value="XM_778037.5"/>
</dbReference>
<feature type="transmembrane region" description="Helical" evidence="12">
    <location>
        <begin position="439"/>
        <end position="457"/>
    </location>
</feature>
<dbReference type="InterPro" id="IPR053912">
    <property type="entry name" value="PGAP2IP_TM_1nd"/>
</dbReference>
<dbReference type="EnsemblMetazoa" id="XM_778037">
    <property type="protein sequence ID" value="XP_783130"/>
    <property type="gene ID" value="LOC577830"/>
</dbReference>
<evidence type="ECO:0000256" key="7">
    <source>
        <dbReference type="ARBA" id="ARBA00060979"/>
    </source>
</evidence>
<dbReference type="PANTHER" id="PTHR14859">
    <property type="entry name" value="CALCOFLUOR WHITE HYPERSENSITIVE PROTEIN PRECURSOR"/>
    <property type="match status" value="1"/>
</dbReference>
<feature type="compositionally biased region" description="Basic and acidic residues" evidence="11">
    <location>
        <begin position="15"/>
        <end position="24"/>
    </location>
</feature>
<evidence type="ECO:0000313" key="17">
    <source>
        <dbReference type="Proteomes" id="UP000007110"/>
    </source>
</evidence>
<dbReference type="OrthoDB" id="68581at2759"/>